<feature type="domain" description="Enoyl reductase (ER)" evidence="2">
    <location>
        <begin position="10"/>
        <end position="307"/>
    </location>
</feature>
<dbReference type="InterPro" id="IPR036291">
    <property type="entry name" value="NAD(P)-bd_dom_sf"/>
</dbReference>
<dbReference type="SUPFAM" id="SSF51735">
    <property type="entry name" value="NAD(P)-binding Rossmann-fold domains"/>
    <property type="match status" value="1"/>
</dbReference>
<evidence type="ECO:0000313" key="4">
    <source>
        <dbReference type="Proteomes" id="UP000275865"/>
    </source>
</evidence>
<dbReference type="InterPro" id="IPR051603">
    <property type="entry name" value="Zinc-ADH_QOR/CCCR"/>
</dbReference>
<dbReference type="CDD" id="cd05289">
    <property type="entry name" value="MDR_like_2"/>
    <property type="match status" value="1"/>
</dbReference>
<organism evidence="3 4">
    <name type="scientific">Micromonospora musae</name>
    <dbReference type="NCBI Taxonomy" id="1894970"/>
    <lineage>
        <taxon>Bacteria</taxon>
        <taxon>Bacillati</taxon>
        <taxon>Actinomycetota</taxon>
        <taxon>Actinomycetes</taxon>
        <taxon>Micromonosporales</taxon>
        <taxon>Micromonosporaceae</taxon>
        <taxon>Micromonospora</taxon>
    </lineage>
</organism>
<dbReference type="Pfam" id="PF08240">
    <property type="entry name" value="ADH_N"/>
    <property type="match status" value="1"/>
</dbReference>
<dbReference type="PANTHER" id="PTHR44154:SF1">
    <property type="entry name" value="QUINONE OXIDOREDUCTASE"/>
    <property type="match status" value="1"/>
</dbReference>
<evidence type="ECO:0000313" key="3">
    <source>
        <dbReference type="EMBL" id="RKN31560.1"/>
    </source>
</evidence>
<dbReference type="InterPro" id="IPR011032">
    <property type="entry name" value="GroES-like_sf"/>
</dbReference>
<comment type="caution">
    <text evidence="3">The sequence shown here is derived from an EMBL/GenBank/DDBJ whole genome shotgun (WGS) entry which is preliminary data.</text>
</comment>
<dbReference type="InterPro" id="IPR020843">
    <property type="entry name" value="ER"/>
</dbReference>
<dbReference type="Proteomes" id="UP000275865">
    <property type="component" value="Unassembled WGS sequence"/>
</dbReference>
<name>A0A3A9Y179_9ACTN</name>
<sequence length="309" mass="31055">MRALQFPEYGPASVLKVGEMPEPHAGPGQIRVAVRASGVNPADTYVRAGRFREWIPLPLPHVPGVDAAGVVDEVGAGVTTVRVGDEVFGVTDYAQMGGANAEYAVLAAWAPKPAALSWEQAGGAAGNIETATRVLDRLGVEPGTVLLIEGAAGGVGTTAIQLAVARGATVIGTAGEHNHEFITALGAIPTTYGPGLAERVKALVPGGVDVVLDGAGSGSLPDLVGLVASPERVVSIADANAAAYGVHWSRGSGPGADVPALDGIAAAGALAEQGRFTVPIAAVFSLDEGAAAHELSESRHARGKIVLTP</sequence>
<dbReference type="InterPro" id="IPR013154">
    <property type="entry name" value="ADH-like_N"/>
</dbReference>
<gene>
    <name evidence="3" type="ORF">D7044_14640</name>
</gene>
<accession>A0A3A9Y179</accession>
<dbReference type="Gene3D" id="3.40.50.720">
    <property type="entry name" value="NAD(P)-binding Rossmann-like Domain"/>
    <property type="match status" value="1"/>
</dbReference>
<protein>
    <submittedName>
        <fullName evidence="3">NADP-dependent oxidoreductase</fullName>
    </submittedName>
</protein>
<dbReference type="SUPFAM" id="SSF50129">
    <property type="entry name" value="GroES-like"/>
    <property type="match status" value="1"/>
</dbReference>
<dbReference type="PANTHER" id="PTHR44154">
    <property type="entry name" value="QUINONE OXIDOREDUCTASE"/>
    <property type="match status" value="1"/>
</dbReference>
<dbReference type="SMART" id="SM00829">
    <property type="entry name" value="PKS_ER"/>
    <property type="match status" value="1"/>
</dbReference>
<dbReference type="Gene3D" id="3.90.180.10">
    <property type="entry name" value="Medium-chain alcohol dehydrogenases, catalytic domain"/>
    <property type="match status" value="1"/>
</dbReference>
<dbReference type="GO" id="GO:0016491">
    <property type="term" value="F:oxidoreductase activity"/>
    <property type="evidence" value="ECO:0007669"/>
    <property type="project" value="InterPro"/>
</dbReference>
<dbReference type="RefSeq" id="WP_120689278.1">
    <property type="nucleotide sequence ID" value="NZ_RAZT01000007.1"/>
</dbReference>
<proteinExistence type="predicted"/>
<dbReference type="Pfam" id="PF13602">
    <property type="entry name" value="ADH_zinc_N_2"/>
    <property type="match status" value="1"/>
</dbReference>
<reference evidence="3 4" key="1">
    <citation type="submission" date="2018-09" db="EMBL/GenBank/DDBJ databases">
        <title>Micromonospora sp. nov. MS1-9, isolated from a root of Musa sp.</title>
        <authorList>
            <person name="Kuncharoen N."/>
            <person name="Kudo T."/>
            <person name="Ohkuma M."/>
            <person name="Yuki M."/>
            <person name="Tanasupawat S."/>
        </authorList>
    </citation>
    <scope>NUCLEOTIDE SEQUENCE [LARGE SCALE GENOMIC DNA]</scope>
    <source>
        <strain evidence="3 4">MS1-9</strain>
    </source>
</reference>
<evidence type="ECO:0000259" key="2">
    <source>
        <dbReference type="SMART" id="SM00829"/>
    </source>
</evidence>
<dbReference type="AlphaFoldDB" id="A0A3A9Y179"/>
<dbReference type="EMBL" id="RAZT01000007">
    <property type="protein sequence ID" value="RKN31560.1"/>
    <property type="molecule type" value="Genomic_DNA"/>
</dbReference>
<evidence type="ECO:0000256" key="1">
    <source>
        <dbReference type="ARBA" id="ARBA00022857"/>
    </source>
</evidence>
<keyword evidence="1" id="KW-0521">NADP</keyword>